<dbReference type="PANTHER" id="PTHR11474">
    <property type="entry name" value="TYROSINASE FAMILY MEMBER"/>
    <property type="match status" value="1"/>
</dbReference>
<feature type="domain" description="Tyrosinase copper-binding" evidence="3">
    <location>
        <begin position="23"/>
        <end position="40"/>
    </location>
</feature>
<dbReference type="PANTHER" id="PTHR11474:SF126">
    <property type="entry name" value="TYROSINASE-LIKE PROTEIN TYR-1-RELATED"/>
    <property type="match status" value="1"/>
</dbReference>
<dbReference type="AlphaFoldDB" id="A0A225X068"/>
<dbReference type="Proteomes" id="UP000198211">
    <property type="component" value="Unassembled WGS sequence"/>
</dbReference>
<dbReference type="InterPro" id="IPR002227">
    <property type="entry name" value="Tyrosinase_Cu-bd"/>
</dbReference>
<dbReference type="PRINTS" id="PR00092">
    <property type="entry name" value="TYROSINASE"/>
</dbReference>
<sequence length="465" mass="51803">MTQGFHQKFVQIHTTYANGLEAHKSCMFVYWHRMLLLGYENMLRSLSPSYECITVPFWDHLSGTAQQAASTCSTIENCSPIIADFGGTTTGLSKSLIVYNTSIAYTVKSICVTQGVAGQFCGNNTGCANCIMRMRSRYLGTYPAEATFGSVYQQLFTYNYWENVTASLENGIHNSIHNALGGVMAYMQAPVDPLFYSHHALIDLLQTIYVKCQLGDEKTYISAASKSSDPRFWSSCAKASGSNYTGADTISMRVTSANDSKTYVNAWQDPNNILYPFFKDLPYTYGDYIDAKDLGSYSYTYEISGGLANMYQNCSASNTLSSSSTLLADEQQGTVVKNAVLPRRKNPLIPTIVDGTDEDDATRRWNTVLFEIAKVLGFEDWAAHEQVETITCLHHAECIGPVEDYTYLYRENFGIEGHTRCFSIIGDLVAGNRIISIPKWRKITRRFLPCPLRDGEMATTVSTTE</sequence>
<comment type="caution">
    <text evidence="5">The sequence shown here is derived from an EMBL/GenBank/DDBJ whole genome shotgun (WGS) entry which is preliminary data.</text>
</comment>
<dbReference type="OrthoDB" id="6132182at2759"/>
<dbReference type="PROSITE" id="PS00497">
    <property type="entry name" value="TYROSINASE_1"/>
    <property type="match status" value="1"/>
</dbReference>
<evidence type="ECO:0000259" key="4">
    <source>
        <dbReference type="PROSITE" id="PS00498"/>
    </source>
</evidence>
<dbReference type="InterPro" id="IPR008922">
    <property type="entry name" value="Di-copper_centre_dom_sf"/>
</dbReference>
<dbReference type="SUPFAM" id="SSF48056">
    <property type="entry name" value="Di-copper centre-containing domain"/>
    <property type="match status" value="1"/>
</dbReference>
<evidence type="ECO:0000313" key="6">
    <source>
        <dbReference type="Proteomes" id="UP000198211"/>
    </source>
</evidence>
<accession>A0A225X068</accession>
<protein>
    <recommendedName>
        <fullName evidence="3 4">Tyrosinase copper-binding domain-containing protein</fullName>
    </recommendedName>
</protein>
<keyword evidence="1" id="KW-0479">Metal-binding</keyword>
<keyword evidence="2" id="KW-0186">Copper</keyword>
<reference evidence="6" key="1">
    <citation type="submission" date="2017-03" db="EMBL/GenBank/DDBJ databases">
        <title>Phytopthora megakarya and P. palmivora, two closely related causual agents of cacao black pod achieved similar genome size and gene model numbers by different mechanisms.</title>
        <authorList>
            <person name="Ali S."/>
            <person name="Shao J."/>
            <person name="Larry D.J."/>
            <person name="Kronmiller B."/>
            <person name="Shen D."/>
            <person name="Strem M.D."/>
            <person name="Melnick R.L."/>
            <person name="Guiltinan M.J."/>
            <person name="Tyler B.M."/>
            <person name="Meinhardt L.W."/>
            <person name="Bailey B.A."/>
        </authorList>
    </citation>
    <scope>NUCLEOTIDE SEQUENCE [LARGE SCALE GENOMIC DNA]</scope>
    <source>
        <strain evidence="6">zdho120</strain>
    </source>
</reference>
<dbReference type="Gene3D" id="1.10.1280.10">
    <property type="entry name" value="Di-copper center containing domain from catechol oxidase"/>
    <property type="match status" value="1"/>
</dbReference>
<organism evidence="5 6">
    <name type="scientific">Phytophthora megakarya</name>
    <dbReference type="NCBI Taxonomy" id="4795"/>
    <lineage>
        <taxon>Eukaryota</taxon>
        <taxon>Sar</taxon>
        <taxon>Stramenopiles</taxon>
        <taxon>Oomycota</taxon>
        <taxon>Peronosporomycetes</taxon>
        <taxon>Peronosporales</taxon>
        <taxon>Peronosporaceae</taxon>
        <taxon>Phytophthora</taxon>
    </lineage>
</organism>
<proteinExistence type="predicted"/>
<dbReference type="Pfam" id="PF00264">
    <property type="entry name" value="Tyrosinase"/>
    <property type="match status" value="1"/>
</dbReference>
<keyword evidence="6" id="KW-1185">Reference proteome</keyword>
<gene>
    <name evidence="5" type="ORF">PHMEG_0002549</name>
</gene>
<dbReference type="PROSITE" id="PS00498">
    <property type="entry name" value="TYROSINASE_2"/>
    <property type="match status" value="1"/>
</dbReference>
<evidence type="ECO:0000259" key="3">
    <source>
        <dbReference type="PROSITE" id="PS00497"/>
    </source>
</evidence>
<evidence type="ECO:0000256" key="1">
    <source>
        <dbReference type="ARBA" id="ARBA00022723"/>
    </source>
</evidence>
<evidence type="ECO:0000313" key="5">
    <source>
        <dbReference type="EMBL" id="OWZ22697.1"/>
    </source>
</evidence>
<dbReference type="STRING" id="4795.A0A225X068"/>
<dbReference type="GO" id="GO:0016491">
    <property type="term" value="F:oxidoreductase activity"/>
    <property type="evidence" value="ECO:0007669"/>
    <property type="project" value="InterPro"/>
</dbReference>
<dbReference type="InterPro" id="IPR050316">
    <property type="entry name" value="Tyrosinase/Hemocyanin"/>
</dbReference>
<dbReference type="EMBL" id="NBNE01000116">
    <property type="protein sequence ID" value="OWZ22697.1"/>
    <property type="molecule type" value="Genomic_DNA"/>
</dbReference>
<feature type="domain" description="Tyrosinase copper-binding" evidence="4">
    <location>
        <begin position="192"/>
        <end position="203"/>
    </location>
</feature>
<name>A0A225X068_9STRA</name>
<evidence type="ECO:0000256" key="2">
    <source>
        <dbReference type="ARBA" id="ARBA00023008"/>
    </source>
</evidence>
<dbReference type="GO" id="GO:0046872">
    <property type="term" value="F:metal ion binding"/>
    <property type="evidence" value="ECO:0007669"/>
    <property type="project" value="UniProtKB-KW"/>
</dbReference>